<dbReference type="RefSeq" id="WP_121699279.1">
    <property type="nucleotide sequence ID" value="NZ_JBCLPP010000026.1"/>
</dbReference>
<evidence type="ECO:0000256" key="8">
    <source>
        <dbReference type="ARBA" id="ARBA00023277"/>
    </source>
</evidence>
<dbReference type="PROSITE" id="PS00591">
    <property type="entry name" value="GH10_1"/>
    <property type="match status" value="1"/>
</dbReference>
<evidence type="ECO:0000259" key="12">
    <source>
        <dbReference type="PROSITE" id="PS51760"/>
    </source>
</evidence>
<evidence type="ECO:0000313" key="14">
    <source>
        <dbReference type="Proteomes" id="UP001565200"/>
    </source>
</evidence>
<dbReference type="Pfam" id="PF02018">
    <property type="entry name" value="CBM_4_9"/>
    <property type="match status" value="2"/>
</dbReference>
<reference evidence="13 14" key="1">
    <citation type="submission" date="2024-03" db="EMBL/GenBank/DDBJ databases">
        <title>Mouse gut bacterial collection (mGBC) of GemPharmatech.</title>
        <authorList>
            <person name="He Y."/>
            <person name="Dong L."/>
            <person name="Wu D."/>
            <person name="Gao X."/>
            <person name="Lin Z."/>
        </authorList>
    </citation>
    <scope>NUCLEOTIDE SEQUENCE [LARGE SCALE GENOMIC DNA]</scope>
    <source>
        <strain evidence="13 14">54-13</strain>
    </source>
</reference>
<proteinExistence type="inferred from homology"/>
<evidence type="ECO:0000256" key="3">
    <source>
        <dbReference type="ARBA" id="ARBA00012590"/>
    </source>
</evidence>
<dbReference type="SUPFAM" id="SSF49785">
    <property type="entry name" value="Galactose-binding domain-like"/>
    <property type="match status" value="2"/>
</dbReference>
<keyword evidence="7" id="KW-0378">Hydrolase</keyword>
<evidence type="ECO:0000256" key="11">
    <source>
        <dbReference type="PROSITE-ProRule" id="PRU10061"/>
    </source>
</evidence>
<comment type="caution">
    <text evidence="13">The sequence shown here is derived from an EMBL/GenBank/DDBJ whole genome shotgun (WGS) entry which is preliminary data.</text>
</comment>
<dbReference type="SUPFAM" id="SSF51445">
    <property type="entry name" value="(Trans)glycosidases"/>
    <property type="match status" value="2"/>
</dbReference>
<dbReference type="Gene3D" id="2.60.120.260">
    <property type="entry name" value="Galactose-binding domain-like"/>
    <property type="match status" value="2"/>
</dbReference>
<comment type="similarity">
    <text evidence="2">Belongs to the glycosyl hydrolase 10 (cellulase F) family.</text>
</comment>
<dbReference type="Pfam" id="PF00331">
    <property type="entry name" value="Glyco_hydro_10"/>
    <property type="match status" value="2"/>
</dbReference>
<dbReference type="SMART" id="SM00633">
    <property type="entry name" value="Glyco_10"/>
    <property type="match status" value="1"/>
</dbReference>
<dbReference type="InterPro" id="IPR044846">
    <property type="entry name" value="GH10"/>
</dbReference>
<sequence>MKLNKIILPSIALATIMASCDDQIMEWQDKDNTVDASELPLTDNEKLKLYKPIKEYVAQYHPNLNLALGIGADMYLDDADAKALIDANFTGITLGNAMKMGVMVNASGNIDYTTVDNVLAAMPAGMKLYGHNLLWHTQQPQTYLKSLIAPEMKVVVDQNDVCVNVIGNSGFEENMNGWISWSHHTKSLVSPGYNSNQCLKLSVDNTSTNSWHDQLFWTLDTPLVPGETYAYQFWARTDNPGAVVQFMYQNTANGNQDWGANCELASNWVLFTGEVILSDEKTDVTRVGLQFGGMEADIYIDDFKFGIKNEGPANLCENGNFSNGTTGWTINNASGGVETVELADAPSGNKNVLKMVANDAVSNAWDLQVISPKIPNTTGADVEISFYVKSDIPGKGRLSFSGDMSNQWPWMNWTGNQSGWTEAFETGTGWTYIKVIPQKFSCDFNEGTTTWQFNLDFGYMPGVTYYIDNVLVTEVADEPAPAILNASRAGGITYIPKSAEEKKTILLDAMEQWIKSIMEHVGDRVDAWDVINEPIADGSNGWRGIDGVFGSNNNDGVADSEPVETETDGLTLNWASEAGNQHWYWGYYLGKDYAVKAFEFARKYAPNAKLFVNEYNLETSPAKLDALIGFVNYIDQNGGQVDGIGTQMHVNYKISKEQVDAMFKKLAQTGKLIRITELDVAFGVEEGKTITPSEAQLSEQAATYQMILTSYFENIPEAQQSSITIWGFSDNKKEHEYWLPGDAPNLFDGDYNRKIAYKGVCDAIAGYDVSTDFKGEEWKDLHEGEEGTPAE</sequence>
<evidence type="ECO:0000256" key="1">
    <source>
        <dbReference type="ARBA" id="ARBA00000681"/>
    </source>
</evidence>
<dbReference type="PROSITE" id="PS51257">
    <property type="entry name" value="PROKAR_LIPOPROTEIN"/>
    <property type="match status" value="1"/>
</dbReference>
<gene>
    <name evidence="13" type="ORF">AAK873_09720</name>
</gene>
<protein>
    <recommendedName>
        <fullName evidence="3">endo-1,4-beta-xylanase</fullName>
        <ecNumber evidence="3">3.2.1.8</ecNumber>
    </recommendedName>
</protein>
<dbReference type="InterPro" id="IPR017853">
    <property type="entry name" value="GH"/>
</dbReference>
<evidence type="ECO:0000256" key="2">
    <source>
        <dbReference type="ARBA" id="ARBA00007495"/>
    </source>
</evidence>
<keyword evidence="5" id="KW-0732">Signal</keyword>
<evidence type="ECO:0000256" key="9">
    <source>
        <dbReference type="ARBA" id="ARBA00023295"/>
    </source>
</evidence>
<evidence type="ECO:0000313" key="13">
    <source>
        <dbReference type="EMBL" id="MEY8245890.1"/>
    </source>
</evidence>
<keyword evidence="9" id="KW-0326">Glycosidase</keyword>
<evidence type="ECO:0000256" key="6">
    <source>
        <dbReference type="ARBA" id="ARBA00022737"/>
    </source>
</evidence>
<dbReference type="PANTHER" id="PTHR31490">
    <property type="entry name" value="GLYCOSYL HYDROLASE"/>
    <property type="match status" value="1"/>
</dbReference>
<dbReference type="InterPro" id="IPR001000">
    <property type="entry name" value="GH10_dom"/>
</dbReference>
<dbReference type="EMBL" id="JBCLPP010000026">
    <property type="protein sequence ID" value="MEY8245890.1"/>
    <property type="molecule type" value="Genomic_DNA"/>
</dbReference>
<evidence type="ECO:0000256" key="10">
    <source>
        <dbReference type="ARBA" id="ARBA00023326"/>
    </source>
</evidence>
<organism evidence="13 14">
    <name type="scientific">Heminiphilus faecis</name>
    <dbReference type="NCBI Taxonomy" id="2601703"/>
    <lineage>
        <taxon>Bacteria</taxon>
        <taxon>Pseudomonadati</taxon>
        <taxon>Bacteroidota</taxon>
        <taxon>Bacteroidia</taxon>
        <taxon>Bacteroidales</taxon>
        <taxon>Muribaculaceae</taxon>
        <taxon>Heminiphilus</taxon>
    </lineage>
</organism>
<feature type="domain" description="GH10" evidence="12">
    <location>
        <begin position="449"/>
        <end position="763"/>
    </location>
</feature>
<dbReference type="InterPro" id="IPR003305">
    <property type="entry name" value="CenC_carb-bd"/>
</dbReference>
<dbReference type="Proteomes" id="UP001565200">
    <property type="component" value="Unassembled WGS sequence"/>
</dbReference>
<comment type="catalytic activity">
    <reaction evidence="1">
        <text>Endohydrolysis of (1-&gt;4)-beta-D-xylosidic linkages in xylans.</text>
        <dbReference type="EC" id="3.2.1.8"/>
    </reaction>
</comment>
<accession>A0ABV4CZB0</accession>
<evidence type="ECO:0000256" key="7">
    <source>
        <dbReference type="ARBA" id="ARBA00022801"/>
    </source>
</evidence>
<evidence type="ECO:0000256" key="4">
    <source>
        <dbReference type="ARBA" id="ARBA00022651"/>
    </source>
</evidence>
<evidence type="ECO:0000256" key="5">
    <source>
        <dbReference type="ARBA" id="ARBA00022729"/>
    </source>
</evidence>
<keyword evidence="14" id="KW-1185">Reference proteome</keyword>
<dbReference type="EC" id="3.2.1.8" evidence="3"/>
<dbReference type="Gene3D" id="3.20.20.80">
    <property type="entry name" value="Glycosidases"/>
    <property type="match status" value="2"/>
</dbReference>
<dbReference type="PANTHER" id="PTHR31490:SF88">
    <property type="entry name" value="BETA-XYLANASE"/>
    <property type="match status" value="1"/>
</dbReference>
<keyword evidence="6" id="KW-0677">Repeat</keyword>
<name>A0ABV4CZB0_9BACT</name>
<dbReference type="InterPro" id="IPR031158">
    <property type="entry name" value="GH10_AS"/>
</dbReference>
<dbReference type="PROSITE" id="PS51760">
    <property type="entry name" value="GH10_2"/>
    <property type="match status" value="1"/>
</dbReference>
<keyword evidence="10" id="KW-0624">Polysaccharide degradation</keyword>
<feature type="active site" description="Nucleophile" evidence="11">
    <location>
        <position position="677"/>
    </location>
</feature>
<dbReference type="InterPro" id="IPR008979">
    <property type="entry name" value="Galactose-bd-like_sf"/>
</dbReference>
<keyword evidence="8" id="KW-0119">Carbohydrate metabolism</keyword>
<keyword evidence="4" id="KW-0858">Xylan degradation</keyword>